<feature type="compositionally biased region" description="Low complexity" evidence="6">
    <location>
        <begin position="440"/>
        <end position="451"/>
    </location>
</feature>
<feature type="region of interest" description="Disordered" evidence="6">
    <location>
        <begin position="176"/>
        <end position="207"/>
    </location>
</feature>
<keyword evidence="10" id="KW-1185">Reference proteome</keyword>
<comment type="subcellular location">
    <subcellularLocation>
        <location evidence="1">Cell membrane</location>
        <topology evidence="1">Single-pass membrane protein</topology>
    </subcellularLocation>
</comment>
<feature type="region of interest" description="Disordered" evidence="6">
    <location>
        <begin position="335"/>
        <end position="451"/>
    </location>
</feature>
<dbReference type="Proteomes" id="UP001419084">
    <property type="component" value="Unassembled WGS sequence"/>
</dbReference>
<dbReference type="Pfam" id="PF23750">
    <property type="entry name" value="RsgI_M"/>
    <property type="match status" value="1"/>
</dbReference>
<evidence type="ECO:0000313" key="10">
    <source>
        <dbReference type="Proteomes" id="UP001419084"/>
    </source>
</evidence>
<keyword evidence="2" id="KW-1003">Cell membrane</keyword>
<feature type="compositionally biased region" description="Polar residues" evidence="6">
    <location>
        <begin position="310"/>
        <end position="326"/>
    </location>
</feature>
<feature type="compositionally biased region" description="Basic and acidic residues" evidence="6">
    <location>
        <begin position="346"/>
        <end position="439"/>
    </location>
</feature>
<reference evidence="9 10" key="1">
    <citation type="journal article" date="2024" name="Int. J. Syst. Evol. Microbiol.">
        <title>Lacrimispora brassicae sp. nov. isolated from fermented cabbage, and proposal of Clostridium indicum Gundawar et al. 2019 and Clostridium methoxybenzovorans Mechichi et al. 1999 as heterotypic synonyms of Lacrimispora amygdalina (Parshina et al. 2003) Haas and Blanchard 2020 and Lacrimispora indolis (McClung and McCoy 1957) Haas and Blanchard 2020, respectively.</title>
        <authorList>
            <person name="Kobayashi H."/>
            <person name="Tanizawa Y."/>
            <person name="Sakamoto M."/>
            <person name="Ohkuma M."/>
            <person name="Tohno M."/>
        </authorList>
    </citation>
    <scope>NUCLEOTIDE SEQUENCE [LARGE SCALE GENOMIC DNA]</scope>
    <source>
        <strain evidence="9 10">DSM 12857</strain>
    </source>
</reference>
<dbReference type="PROSITE" id="PS51849">
    <property type="entry name" value="RSGI_N"/>
    <property type="match status" value="1"/>
</dbReference>
<evidence type="ECO:0000256" key="2">
    <source>
        <dbReference type="ARBA" id="ARBA00022475"/>
    </source>
</evidence>
<dbReference type="InterPro" id="IPR055431">
    <property type="entry name" value="RsgI_M"/>
</dbReference>
<evidence type="ECO:0000313" key="9">
    <source>
        <dbReference type="EMBL" id="GLB31417.1"/>
    </source>
</evidence>
<evidence type="ECO:0000256" key="1">
    <source>
        <dbReference type="ARBA" id="ARBA00004162"/>
    </source>
</evidence>
<dbReference type="Pfam" id="PF12791">
    <property type="entry name" value="RsgI_N"/>
    <property type="match status" value="1"/>
</dbReference>
<dbReference type="EMBL" id="BRPJ01000072">
    <property type="protein sequence ID" value="GLB31417.1"/>
    <property type="molecule type" value="Genomic_DNA"/>
</dbReference>
<sequence length="451" mass="49182">MKSVVLEIKGKFAAVLSDDGSIIKIKNKNYTVGQEIWSIQKEEDLKMKKLPVMRKMALCASCAAIMLFSAGAGVWVYAAPYSYVSLDVNPSIEYTLNRLDRVIKVEAVNDDGQAILDELNMTDLKNKSIEDAILATVQQISNEGYFTKSNSEQVTATASEAVEDSNEAAGMVTATASEAAEDGSETAEPAAATASQAMENRDTDSQWSKSVDGGIVITVSGGNRKISDKFVLEIREAVEKLVDETVEVEVSSVGLERVREARTLGVTPGKLNLVEKLKSSASDPDSIVIQEWLNRPVKDIMKEIKKNRKTAVTEQPETTSQTASASEAVFNTMNEETKGAGNPSAEEGKAADVTRKEKPSQSMKPDKTEKTAEEKETKVKQEGDKQEKAEGIEQSKEAKASEKTQFKDEKQESKEQSKKEKTDSDKSSDEVKEKQETPVKKSNPGNSKKGS</sequence>
<dbReference type="InterPro" id="IPR024449">
    <property type="entry name" value="Anti-sigma_RsgI_N"/>
</dbReference>
<evidence type="ECO:0000256" key="7">
    <source>
        <dbReference type="SAM" id="Phobius"/>
    </source>
</evidence>
<accession>A0ABQ5M9D1</accession>
<keyword evidence="5 7" id="KW-0472">Membrane</keyword>
<name>A0ABQ5M9D1_9FIRM</name>
<proteinExistence type="predicted"/>
<feature type="transmembrane region" description="Helical" evidence="7">
    <location>
        <begin position="56"/>
        <end position="78"/>
    </location>
</feature>
<evidence type="ECO:0000256" key="3">
    <source>
        <dbReference type="ARBA" id="ARBA00022692"/>
    </source>
</evidence>
<evidence type="ECO:0000259" key="8">
    <source>
        <dbReference type="PROSITE" id="PS51849"/>
    </source>
</evidence>
<organism evidence="9 10">
    <name type="scientific">Lacrimispora amygdalina</name>
    <dbReference type="NCBI Taxonomy" id="253257"/>
    <lineage>
        <taxon>Bacteria</taxon>
        <taxon>Bacillati</taxon>
        <taxon>Bacillota</taxon>
        <taxon>Clostridia</taxon>
        <taxon>Lachnospirales</taxon>
        <taxon>Lachnospiraceae</taxon>
        <taxon>Lacrimispora</taxon>
    </lineage>
</organism>
<evidence type="ECO:0000256" key="5">
    <source>
        <dbReference type="ARBA" id="ARBA00023136"/>
    </source>
</evidence>
<comment type="caution">
    <text evidence="9">The sequence shown here is derived from an EMBL/GenBank/DDBJ whole genome shotgun (WGS) entry which is preliminary data.</text>
</comment>
<feature type="compositionally biased region" description="Low complexity" evidence="6">
    <location>
        <begin position="186"/>
        <end position="197"/>
    </location>
</feature>
<dbReference type="RefSeq" id="WP_346065751.1">
    <property type="nucleotide sequence ID" value="NZ_BRPJ01000072.1"/>
</dbReference>
<feature type="region of interest" description="Disordered" evidence="6">
    <location>
        <begin position="307"/>
        <end position="326"/>
    </location>
</feature>
<keyword evidence="3 7" id="KW-0812">Transmembrane</keyword>
<evidence type="ECO:0000256" key="6">
    <source>
        <dbReference type="SAM" id="MobiDB-lite"/>
    </source>
</evidence>
<protein>
    <recommendedName>
        <fullName evidence="8">RsgI N-terminal anti-sigma domain-containing protein</fullName>
    </recommendedName>
</protein>
<evidence type="ECO:0000256" key="4">
    <source>
        <dbReference type="ARBA" id="ARBA00022989"/>
    </source>
</evidence>
<feature type="domain" description="RsgI N-terminal anti-sigma" evidence="8">
    <location>
        <begin position="1"/>
        <end position="47"/>
    </location>
</feature>
<keyword evidence="4 7" id="KW-1133">Transmembrane helix</keyword>
<gene>
    <name evidence="9" type="ORF">LAD12857_33400</name>
</gene>